<dbReference type="PANTHER" id="PTHR47691:SF3">
    <property type="entry name" value="HTH-TYPE TRANSCRIPTIONAL REGULATOR RV0890C-RELATED"/>
    <property type="match status" value="1"/>
</dbReference>
<dbReference type="GO" id="GO:0035556">
    <property type="term" value="P:intracellular signal transduction"/>
    <property type="evidence" value="ECO:0007669"/>
    <property type="project" value="InterPro"/>
</dbReference>
<gene>
    <name evidence="3" type="ORF">H9L09_21450</name>
</gene>
<dbReference type="Pfam" id="PF25872">
    <property type="entry name" value="HTH_77"/>
    <property type="match status" value="1"/>
</dbReference>
<evidence type="ECO:0000313" key="4">
    <source>
        <dbReference type="Proteomes" id="UP000515947"/>
    </source>
</evidence>
<evidence type="ECO:0000259" key="2">
    <source>
        <dbReference type="PROSITE" id="PS50125"/>
    </source>
</evidence>
<dbReference type="InterPro" id="IPR019734">
    <property type="entry name" value="TPR_rpt"/>
</dbReference>
<dbReference type="InterPro" id="IPR041664">
    <property type="entry name" value="AAA_16"/>
</dbReference>
<evidence type="ECO:0000256" key="1">
    <source>
        <dbReference type="PROSITE-ProRule" id="PRU00339"/>
    </source>
</evidence>
<dbReference type="RefSeq" id="WP_187578785.1">
    <property type="nucleotide sequence ID" value="NZ_CP060713.1"/>
</dbReference>
<name>A0A7G9RBG8_9ACTN</name>
<dbReference type="GO" id="GO:0004016">
    <property type="term" value="F:adenylate cyclase activity"/>
    <property type="evidence" value="ECO:0007669"/>
    <property type="project" value="UniProtKB-ARBA"/>
</dbReference>
<feature type="repeat" description="TPR" evidence="1">
    <location>
        <begin position="638"/>
        <end position="671"/>
    </location>
</feature>
<feature type="domain" description="Guanylate cyclase" evidence="2">
    <location>
        <begin position="20"/>
        <end position="133"/>
    </location>
</feature>
<accession>A0A7G9RBG8</accession>
<dbReference type="Gene3D" id="3.30.70.1230">
    <property type="entry name" value="Nucleotide cyclase"/>
    <property type="match status" value="1"/>
</dbReference>
<dbReference type="PROSITE" id="PS50005">
    <property type="entry name" value="TPR"/>
    <property type="match status" value="1"/>
</dbReference>
<keyword evidence="1" id="KW-0802">TPR repeat</keyword>
<dbReference type="PROSITE" id="PS50125">
    <property type="entry name" value="GUANYLATE_CYCLASE_2"/>
    <property type="match status" value="1"/>
</dbReference>
<sequence>MTVDALSNAARVPLPQGVVTFLFTDIEGSTRLLQRLGDDYSDVLMTHHRLLREVLAAHHGHEVDTEGDAFFVAFSSPREAVAAAVEAQRVLHEHPWPQAPVRLRVRMGLHTGEPVVVDDNYVGIDVHRAARIAAAGHGGQVVISQRLRELLGDHLPDGVSLRDLGEHRLKDLPEPEHLLQVDIDGLPQEFPPLKSLHPPTNVPHPTSTLVGRRHELAELRELLLRPGVRLVTVTGPGGAGKTRLAAAVALELRDDFPHGVYFVDLAPVTRAELVVPTIARVLQVPLDGDASAEEAVARHVGEQRLLLLLDNLEQVVEGAPAVGRLVHSCPGLTVLGTSRFLLALDGEQEYAVPPMRLPEGRTLAEVGASEAVTLFVERAGRARRGFALTAANAAAVARICELVDGLPLAIELAAARTRLFRPEMLVERLGDRLSLLTGGSRDAPERHRTLRATIDWSYTLLPEAERRLFLELAVFHAPARIESIEAVVGDEVDVVDQLTALIDHSLAVQQEQPDNEVRFGMLQTVRDYALSRLEQEPRRLSDLRLRHAQHFLDLVRAGVDPAHDGAPVSDQDYDDIRAALTFWLDDGSGATSEAGLNALRMAGALGDYWYHHGLLSEGSGWLERALAAVPEPPADAEARALRELGIMREQRQDLDRAAELLTRAMQLYREMGDRAGEAKCLNSLGVVARSAGRPDDAEAFFRRGVALRKEVGDPSGIAAALNNLGIVHLDRGDWPRARVLFTETLAIDRAAGNDWGVACTSVNFAGADIVGGRTDEAAELLRTAIGTFREVGDPDGLIESVESSSGVALLHSDWVAAARLVAAAAAARELLDLPGSPADHVLLDGWVEQVRAALDPTAFAAARAEGAAMTLDQAADYALGEVLAAQAPPESPSGDA</sequence>
<dbReference type="SMART" id="SM00028">
    <property type="entry name" value="TPR"/>
    <property type="match status" value="3"/>
</dbReference>
<dbReference type="Proteomes" id="UP000515947">
    <property type="component" value="Chromosome"/>
</dbReference>
<dbReference type="SUPFAM" id="SSF48452">
    <property type="entry name" value="TPR-like"/>
    <property type="match status" value="1"/>
</dbReference>
<dbReference type="KEGG" id="nmes:H9L09_21450"/>
<dbReference type="AlphaFoldDB" id="A0A7G9RBG8"/>
<dbReference type="SUPFAM" id="SSF55073">
    <property type="entry name" value="Nucleotide cyclase"/>
    <property type="match status" value="1"/>
</dbReference>
<dbReference type="PRINTS" id="PR00364">
    <property type="entry name" value="DISEASERSIST"/>
</dbReference>
<reference evidence="3 4" key="1">
    <citation type="submission" date="2020-08" db="EMBL/GenBank/DDBJ databases">
        <title>Genome sequence of Nocardioides mesophilus KACC 16243T.</title>
        <authorList>
            <person name="Hyun D.-W."/>
            <person name="Bae J.-W."/>
        </authorList>
    </citation>
    <scope>NUCLEOTIDE SEQUENCE [LARGE SCALE GENOMIC DNA]</scope>
    <source>
        <strain evidence="3 4">KACC 16243</strain>
    </source>
</reference>
<dbReference type="InterPro" id="IPR001054">
    <property type="entry name" value="A/G_cyclase"/>
</dbReference>
<dbReference type="CDD" id="cd07302">
    <property type="entry name" value="CHD"/>
    <property type="match status" value="1"/>
</dbReference>
<dbReference type="Gene3D" id="3.40.50.300">
    <property type="entry name" value="P-loop containing nucleotide triphosphate hydrolases"/>
    <property type="match status" value="1"/>
</dbReference>
<dbReference type="GO" id="GO:0009190">
    <property type="term" value="P:cyclic nucleotide biosynthetic process"/>
    <property type="evidence" value="ECO:0007669"/>
    <property type="project" value="InterPro"/>
</dbReference>
<dbReference type="Gene3D" id="1.25.40.10">
    <property type="entry name" value="Tetratricopeptide repeat domain"/>
    <property type="match status" value="1"/>
</dbReference>
<dbReference type="InterPro" id="IPR058852">
    <property type="entry name" value="HTH_77"/>
</dbReference>
<proteinExistence type="predicted"/>
<dbReference type="InterPro" id="IPR029787">
    <property type="entry name" value="Nucleotide_cyclase"/>
</dbReference>
<dbReference type="Pfam" id="PF13191">
    <property type="entry name" value="AAA_16"/>
    <property type="match status" value="1"/>
</dbReference>
<dbReference type="PANTHER" id="PTHR47691">
    <property type="entry name" value="REGULATOR-RELATED"/>
    <property type="match status" value="1"/>
</dbReference>
<evidence type="ECO:0000313" key="3">
    <source>
        <dbReference type="EMBL" id="QNN52943.1"/>
    </source>
</evidence>
<keyword evidence="4" id="KW-1185">Reference proteome</keyword>
<dbReference type="InterPro" id="IPR027417">
    <property type="entry name" value="P-loop_NTPase"/>
</dbReference>
<dbReference type="Pfam" id="PF00211">
    <property type="entry name" value="Guanylate_cyc"/>
    <property type="match status" value="1"/>
</dbReference>
<protein>
    <submittedName>
        <fullName evidence="3">Tetratricopeptide repeat protein</fullName>
    </submittedName>
</protein>
<organism evidence="3 4">
    <name type="scientific">Nocardioides mesophilus</name>
    <dbReference type="NCBI Taxonomy" id="433659"/>
    <lineage>
        <taxon>Bacteria</taxon>
        <taxon>Bacillati</taxon>
        <taxon>Actinomycetota</taxon>
        <taxon>Actinomycetes</taxon>
        <taxon>Propionibacteriales</taxon>
        <taxon>Nocardioidaceae</taxon>
        <taxon>Nocardioides</taxon>
    </lineage>
</organism>
<dbReference type="SMART" id="SM00044">
    <property type="entry name" value="CYCc"/>
    <property type="match status" value="1"/>
</dbReference>
<dbReference type="InterPro" id="IPR011990">
    <property type="entry name" value="TPR-like_helical_dom_sf"/>
</dbReference>
<dbReference type="EMBL" id="CP060713">
    <property type="protein sequence ID" value="QNN52943.1"/>
    <property type="molecule type" value="Genomic_DNA"/>
</dbReference>
<dbReference type="Pfam" id="PF13424">
    <property type="entry name" value="TPR_12"/>
    <property type="match status" value="2"/>
</dbReference>
<dbReference type="SUPFAM" id="SSF52540">
    <property type="entry name" value="P-loop containing nucleoside triphosphate hydrolases"/>
    <property type="match status" value="1"/>
</dbReference>